<organism evidence="2 3">
    <name type="scientific">Brassica campestris</name>
    <name type="common">Field mustard</name>
    <dbReference type="NCBI Taxonomy" id="3711"/>
    <lineage>
        <taxon>Eukaryota</taxon>
        <taxon>Viridiplantae</taxon>
        <taxon>Streptophyta</taxon>
        <taxon>Embryophyta</taxon>
        <taxon>Tracheophyta</taxon>
        <taxon>Spermatophyta</taxon>
        <taxon>Magnoliopsida</taxon>
        <taxon>eudicotyledons</taxon>
        <taxon>Gunneridae</taxon>
        <taxon>Pentapetalae</taxon>
        <taxon>rosids</taxon>
        <taxon>malvids</taxon>
        <taxon>Brassicales</taxon>
        <taxon>Brassicaceae</taxon>
        <taxon>Brassiceae</taxon>
        <taxon>Brassica</taxon>
    </lineage>
</organism>
<reference evidence="2 3" key="1">
    <citation type="submission" date="2021-07" db="EMBL/GenBank/DDBJ databases">
        <authorList>
            <consortium name="Genoscope - CEA"/>
            <person name="William W."/>
        </authorList>
    </citation>
    <scope>NUCLEOTIDE SEQUENCE [LARGE SCALE GENOMIC DNA]</scope>
</reference>
<dbReference type="EMBL" id="LS974621">
    <property type="protein sequence ID" value="CAG7876359.1"/>
    <property type="molecule type" value="Genomic_DNA"/>
</dbReference>
<evidence type="ECO:0000313" key="3">
    <source>
        <dbReference type="Proteomes" id="UP000694005"/>
    </source>
</evidence>
<feature type="chain" id="PRO_5034165089" evidence="1">
    <location>
        <begin position="19"/>
        <end position="50"/>
    </location>
</feature>
<proteinExistence type="predicted"/>
<sequence length="50" mass="5810">MFLLPSICSLSFCCTSMAVHLHALNHTPNLQLHQIHLPLDQYMIFFFSFT</sequence>
<keyword evidence="1" id="KW-0732">Signal</keyword>
<gene>
    <name evidence="2" type="ORF">BRAPAZ1V2_A05P28800.2</name>
</gene>
<protein>
    <submittedName>
        <fullName evidence="2">Uncharacterized protein</fullName>
    </submittedName>
</protein>
<accession>A0A8D9GCM8</accession>
<evidence type="ECO:0000256" key="1">
    <source>
        <dbReference type="SAM" id="SignalP"/>
    </source>
</evidence>
<dbReference type="Proteomes" id="UP000694005">
    <property type="component" value="Chromosome A05"/>
</dbReference>
<feature type="signal peptide" evidence="1">
    <location>
        <begin position="1"/>
        <end position="18"/>
    </location>
</feature>
<dbReference type="AlphaFoldDB" id="A0A8D9GCM8"/>
<evidence type="ECO:0000313" key="2">
    <source>
        <dbReference type="EMBL" id="CAG7876359.1"/>
    </source>
</evidence>
<name>A0A8D9GCM8_BRACM</name>
<dbReference type="Gramene" id="A05p28800.2_BraZ1">
    <property type="protein sequence ID" value="A05p28800.2_BraZ1.CDS"/>
    <property type="gene ID" value="A05g28800.2_BraZ1"/>
</dbReference>